<evidence type="ECO:0000259" key="1">
    <source>
        <dbReference type="Pfam" id="PF12680"/>
    </source>
</evidence>
<reference evidence="2 3" key="1">
    <citation type="journal article" date="2018" name="IMA Fungus">
        <title>IMA Genome-F 9: Draft genome sequence of Annulohypoxylon stygium, Aspergillus mulundensis, Berkeleyomyces basicola (syn. Thielaviopsis basicola), Ceratocystis smalleyi, two Cercospora beticola strains, Coleophoma cylindrospora, Fusarium fracticaudum, Phialophora cf. hyalina, and Morchella septimelata.</title>
        <authorList>
            <person name="Wingfield B.D."/>
            <person name="Bills G.F."/>
            <person name="Dong Y."/>
            <person name="Huang W."/>
            <person name="Nel W.J."/>
            <person name="Swalarsk-Parry B.S."/>
            <person name="Vaghefi N."/>
            <person name="Wilken P.M."/>
            <person name="An Z."/>
            <person name="de Beer Z.W."/>
            <person name="De Vos L."/>
            <person name="Chen L."/>
            <person name="Duong T.A."/>
            <person name="Gao Y."/>
            <person name="Hammerbacher A."/>
            <person name="Kikkert J.R."/>
            <person name="Li Y."/>
            <person name="Li H."/>
            <person name="Li K."/>
            <person name="Li Q."/>
            <person name="Liu X."/>
            <person name="Ma X."/>
            <person name="Naidoo K."/>
            <person name="Pethybridge S.J."/>
            <person name="Sun J."/>
            <person name="Steenkamp E.T."/>
            <person name="van der Nest M.A."/>
            <person name="van Wyk S."/>
            <person name="Wingfield M.J."/>
            <person name="Xiong C."/>
            <person name="Yue Q."/>
            <person name="Zhang X."/>
        </authorList>
    </citation>
    <scope>NUCLEOTIDE SEQUENCE [LARGE SCALE GENOMIC DNA]</scope>
    <source>
        <strain evidence="2 3">BP6252</strain>
    </source>
</reference>
<accession>A0A3D8S1Y8</accession>
<proteinExistence type="predicted"/>
<keyword evidence="3" id="KW-1185">Reference proteome</keyword>
<gene>
    <name evidence="2" type="ORF">BP6252_04945</name>
</gene>
<dbReference type="EMBL" id="PDLM01000004">
    <property type="protein sequence ID" value="RDW80307.1"/>
    <property type="molecule type" value="Genomic_DNA"/>
</dbReference>
<evidence type="ECO:0000313" key="3">
    <source>
        <dbReference type="Proteomes" id="UP000256645"/>
    </source>
</evidence>
<name>A0A3D8S1Y8_9HELO</name>
<dbReference type="InterPro" id="IPR032710">
    <property type="entry name" value="NTF2-like_dom_sf"/>
</dbReference>
<organism evidence="2 3">
    <name type="scientific">Coleophoma cylindrospora</name>
    <dbReference type="NCBI Taxonomy" id="1849047"/>
    <lineage>
        <taxon>Eukaryota</taxon>
        <taxon>Fungi</taxon>
        <taxon>Dikarya</taxon>
        <taxon>Ascomycota</taxon>
        <taxon>Pezizomycotina</taxon>
        <taxon>Leotiomycetes</taxon>
        <taxon>Helotiales</taxon>
        <taxon>Dermateaceae</taxon>
        <taxon>Coleophoma</taxon>
    </lineage>
</organism>
<dbReference type="Gene3D" id="3.10.450.50">
    <property type="match status" value="1"/>
</dbReference>
<dbReference type="OrthoDB" id="5313941at2759"/>
<dbReference type="SUPFAM" id="SSF54427">
    <property type="entry name" value="NTF2-like"/>
    <property type="match status" value="1"/>
</dbReference>
<dbReference type="InterPro" id="IPR037401">
    <property type="entry name" value="SnoaL-like"/>
</dbReference>
<protein>
    <recommendedName>
        <fullName evidence="1">SnoaL-like domain-containing protein</fullName>
    </recommendedName>
</protein>
<dbReference type="AlphaFoldDB" id="A0A3D8S1Y8"/>
<sequence length="154" mass="17012">MATQQENTERSRALAHKFVEVGTTRKIDRLADIFDPDAMWNIVVDKAVAGYGGSKPATEVFAEATANMASFNEYSFKAQNLIAEGNHVFIDVAVYGNGPGPVEYRQNYAFVLTTSGDKITDVKVWSDPSPVKAWMEAMQKYEKELATSEITGHV</sequence>
<comment type="caution">
    <text evidence="2">The sequence shown here is derived from an EMBL/GenBank/DDBJ whole genome shotgun (WGS) entry which is preliminary data.</text>
</comment>
<dbReference type="Proteomes" id="UP000256645">
    <property type="component" value="Unassembled WGS sequence"/>
</dbReference>
<evidence type="ECO:0000313" key="2">
    <source>
        <dbReference type="EMBL" id="RDW80307.1"/>
    </source>
</evidence>
<feature type="domain" description="SnoaL-like" evidence="1">
    <location>
        <begin position="16"/>
        <end position="121"/>
    </location>
</feature>
<dbReference type="Pfam" id="PF12680">
    <property type="entry name" value="SnoaL_2"/>
    <property type="match status" value="1"/>
</dbReference>